<name>A0A1M4MHP5_9EURY</name>
<feature type="transmembrane region" description="Helical" evidence="1">
    <location>
        <begin position="43"/>
        <end position="62"/>
    </location>
</feature>
<evidence type="ECO:0000313" key="3">
    <source>
        <dbReference type="Proteomes" id="UP000184671"/>
    </source>
</evidence>
<gene>
    <name evidence="2" type="ORF">L21_0324</name>
</gene>
<dbReference type="EMBL" id="FMID01000007">
    <property type="protein sequence ID" value="SCL74449.1"/>
    <property type="molecule type" value="Genomic_DNA"/>
</dbReference>
<reference evidence="2 3" key="1">
    <citation type="submission" date="2016-08" db="EMBL/GenBank/DDBJ databases">
        <authorList>
            <person name="Seilhamer J.J."/>
        </authorList>
    </citation>
    <scope>NUCLEOTIDE SEQUENCE [LARGE SCALE GENOMIC DNA]</scope>
    <source>
        <strain evidence="2">L21-II-0</strain>
    </source>
</reference>
<dbReference type="AlphaFoldDB" id="A0A1M4MHP5"/>
<keyword evidence="1" id="KW-0472">Membrane</keyword>
<evidence type="ECO:0000313" key="2">
    <source>
        <dbReference type="EMBL" id="SCL74449.1"/>
    </source>
</evidence>
<dbReference type="Proteomes" id="UP000184671">
    <property type="component" value="Unassembled WGS sequence"/>
</dbReference>
<dbReference type="STRING" id="118126.L21_0324"/>
<evidence type="ECO:0000256" key="1">
    <source>
        <dbReference type="SAM" id="Phobius"/>
    </source>
</evidence>
<sequence length="257" mass="27620">MCLKLLISLQDNTILFHQTAIVLIMKKTQQKTSKDDNSPWMKWAYVGIALLVAVAMVGTYLAPMFEKKPAAQVGNTAVIDYTILSEDGRPLITTDQNLLVSEYEKGNNKIFLTSGLEMPVGGQVSGENIAPVPILYPETNGTARFGLLGFETNAISVGLVGMRAGETKTISFSYGENDLAMNLSEEDMAGLGFNLTDWDVGDLIALGLTASPDIPLGNETGEAASLRFGEIVDKTPDSVTVKYRYGSARVTLNGITG</sequence>
<proteinExistence type="predicted"/>
<keyword evidence="1" id="KW-0812">Transmembrane</keyword>
<accession>A0A1M4MHP5</accession>
<organism evidence="2 3">
    <name type="scientific">Methanoculleus chikugoensis</name>
    <dbReference type="NCBI Taxonomy" id="118126"/>
    <lineage>
        <taxon>Archaea</taxon>
        <taxon>Methanobacteriati</taxon>
        <taxon>Methanobacteriota</taxon>
        <taxon>Stenosarchaea group</taxon>
        <taxon>Methanomicrobia</taxon>
        <taxon>Methanomicrobiales</taxon>
        <taxon>Methanomicrobiaceae</taxon>
        <taxon>Methanoculleus</taxon>
    </lineage>
</organism>
<keyword evidence="1" id="KW-1133">Transmembrane helix</keyword>
<protein>
    <submittedName>
        <fullName evidence="2">Uncharacterized protein</fullName>
    </submittedName>
</protein>